<protein>
    <submittedName>
        <fullName evidence="1">25108_t:CDS:1</fullName>
    </submittedName>
</protein>
<accession>A0ACA9SU25</accession>
<organism evidence="1 2">
    <name type="scientific">Racocetra persica</name>
    <dbReference type="NCBI Taxonomy" id="160502"/>
    <lineage>
        <taxon>Eukaryota</taxon>
        <taxon>Fungi</taxon>
        <taxon>Fungi incertae sedis</taxon>
        <taxon>Mucoromycota</taxon>
        <taxon>Glomeromycotina</taxon>
        <taxon>Glomeromycetes</taxon>
        <taxon>Diversisporales</taxon>
        <taxon>Gigasporaceae</taxon>
        <taxon>Racocetra</taxon>
    </lineage>
</organism>
<feature type="non-terminal residue" evidence="1">
    <location>
        <position position="81"/>
    </location>
</feature>
<sequence>MAIVNNHPEETREALLKTDPKLSTKEVVLDDKYAAVAPEASIQATKASLEAKHHEVTILETREDAFEFLKNLIPKGSSINN</sequence>
<evidence type="ECO:0000313" key="2">
    <source>
        <dbReference type="Proteomes" id="UP000789920"/>
    </source>
</evidence>
<proteinExistence type="predicted"/>
<dbReference type="Proteomes" id="UP000789920">
    <property type="component" value="Unassembled WGS sequence"/>
</dbReference>
<gene>
    <name evidence="1" type="ORF">RPERSI_LOCUS34762</name>
</gene>
<name>A0ACA9SU25_9GLOM</name>
<reference evidence="1" key="1">
    <citation type="submission" date="2021-06" db="EMBL/GenBank/DDBJ databases">
        <authorList>
            <person name="Kallberg Y."/>
            <person name="Tangrot J."/>
            <person name="Rosling A."/>
        </authorList>
    </citation>
    <scope>NUCLEOTIDE SEQUENCE</scope>
    <source>
        <strain evidence="1">MA461A</strain>
    </source>
</reference>
<evidence type="ECO:0000313" key="1">
    <source>
        <dbReference type="EMBL" id="CAG8847708.1"/>
    </source>
</evidence>
<keyword evidence="2" id="KW-1185">Reference proteome</keyword>
<dbReference type="EMBL" id="CAJVQC010157276">
    <property type="protein sequence ID" value="CAG8847708.1"/>
    <property type="molecule type" value="Genomic_DNA"/>
</dbReference>
<comment type="caution">
    <text evidence="1">The sequence shown here is derived from an EMBL/GenBank/DDBJ whole genome shotgun (WGS) entry which is preliminary data.</text>
</comment>